<comment type="subcellular location">
    <subcellularLocation>
        <location evidence="1">Golgi apparatus membrane</location>
        <topology evidence="1">Peripheral membrane protein</topology>
        <orientation evidence="1">Cytoplasmic side</orientation>
    </subcellularLocation>
</comment>
<dbReference type="GO" id="GO:0070273">
    <property type="term" value="F:phosphatidylinositol-4-phosphate binding"/>
    <property type="evidence" value="ECO:0007669"/>
    <property type="project" value="InterPro"/>
</dbReference>
<comment type="caution">
    <text evidence="5">The sequence shown here is derived from an EMBL/GenBank/DDBJ whole genome shotgun (WGS) entry which is preliminary data.</text>
</comment>
<dbReference type="Pfam" id="PF05719">
    <property type="entry name" value="GPP34"/>
    <property type="match status" value="1"/>
</dbReference>
<gene>
    <name evidence="5" type="ORF">HGA06_03055</name>
</gene>
<keyword evidence="4" id="KW-0472">Membrane</keyword>
<proteinExistence type="predicted"/>
<name>A0AA44DBD4_STRE0</name>
<dbReference type="InterPro" id="IPR008628">
    <property type="entry name" value="GPP34-like"/>
</dbReference>
<evidence type="ECO:0000313" key="5">
    <source>
        <dbReference type="EMBL" id="NKY13182.1"/>
    </source>
</evidence>
<keyword evidence="3" id="KW-0446">Lipid-binding</keyword>
<evidence type="ECO:0000256" key="2">
    <source>
        <dbReference type="ARBA" id="ARBA00023034"/>
    </source>
</evidence>
<organism evidence="5 6">
    <name type="scientific">Streptomyces somaliensis (strain ATCC 33201 / DSM 40738 / JCM 12659 / KCTC 9044 / NCTC 11332 / NRRL B-12077 / IP 733)</name>
    <dbReference type="NCBI Taxonomy" id="1134445"/>
    <lineage>
        <taxon>Bacteria</taxon>
        <taxon>Bacillati</taxon>
        <taxon>Actinomycetota</taxon>
        <taxon>Actinomycetes</taxon>
        <taxon>Kitasatosporales</taxon>
        <taxon>Streptomycetaceae</taxon>
        <taxon>Streptomyces</taxon>
    </lineage>
</organism>
<dbReference type="AlphaFoldDB" id="A0AA44DBD4"/>
<keyword evidence="2" id="KW-0333">Golgi apparatus</keyword>
<dbReference type="Gene3D" id="1.10.3630.10">
    <property type="entry name" value="yeast vps74-n-term truncation variant domain like"/>
    <property type="match status" value="1"/>
</dbReference>
<dbReference type="GO" id="GO:0012505">
    <property type="term" value="C:endomembrane system"/>
    <property type="evidence" value="ECO:0007669"/>
    <property type="project" value="UniProtKB-ARBA"/>
</dbReference>
<dbReference type="GO" id="GO:0005737">
    <property type="term" value="C:cytoplasm"/>
    <property type="evidence" value="ECO:0007669"/>
    <property type="project" value="UniProtKB-ARBA"/>
</dbReference>
<evidence type="ECO:0000256" key="1">
    <source>
        <dbReference type="ARBA" id="ARBA00004255"/>
    </source>
</evidence>
<evidence type="ECO:0000256" key="4">
    <source>
        <dbReference type="ARBA" id="ARBA00023136"/>
    </source>
</evidence>
<dbReference type="Proteomes" id="UP000570003">
    <property type="component" value="Unassembled WGS sequence"/>
</dbReference>
<evidence type="ECO:0000256" key="3">
    <source>
        <dbReference type="ARBA" id="ARBA00023121"/>
    </source>
</evidence>
<dbReference type="InterPro" id="IPR038261">
    <property type="entry name" value="GPP34-like_sf"/>
</dbReference>
<dbReference type="RefSeq" id="WP_168437459.1">
    <property type="nucleotide sequence ID" value="NZ_JAAXOU010000016.1"/>
</dbReference>
<accession>A0AA44DBD4</accession>
<reference evidence="5 6" key="1">
    <citation type="submission" date="2020-04" db="EMBL/GenBank/DDBJ databases">
        <title>MicrobeNet Type strains.</title>
        <authorList>
            <person name="Nicholson A.C."/>
        </authorList>
    </citation>
    <scope>NUCLEOTIDE SEQUENCE [LARGE SCALE GENOMIC DNA]</scope>
    <source>
        <strain evidence="5 6">DSM 40738</strain>
    </source>
</reference>
<sequence length="218" mass="23869">MSVTLGEEVMLLSLDDAGVVKDRASTRWAVAGGALLELAMRYRVQVASGRLGVTDTSSTGEELLDERLRRLSDWVHRHRSGRVAEWLAKDQAATVRATVRSLHERGLVTEEGHRALGLFAVRRYPEADGTVERELRERLARVVLRGARPDDRTSALVALLHGARLYDIAFPSVPRKEVEPRMAVIAEGRWAAAGARRVIRDMGATVASVTAVTDAPSA</sequence>
<keyword evidence="6" id="KW-1185">Reference proteome</keyword>
<dbReference type="EMBL" id="JAAXOU010000016">
    <property type="protein sequence ID" value="NKY13182.1"/>
    <property type="molecule type" value="Genomic_DNA"/>
</dbReference>
<evidence type="ECO:0000313" key="6">
    <source>
        <dbReference type="Proteomes" id="UP000570003"/>
    </source>
</evidence>
<protein>
    <submittedName>
        <fullName evidence="5">GPP34 family phosphoprotein</fullName>
    </submittedName>
</protein>